<dbReference type="Gene3D" id="3.40.50.10490">
    <property type="entry name" value="Glucose-6-phosphate isomerase like protein, domain 1"/>
    <property type="match status" value="1"/>
</dbReference>
<dbReference type="RefSeq" id="WP_245956406.1">
    <property type="nucleotide sequence ID" value="NZ_PVNG01000024.1"/>
</dbReference>
<sequence length="207" mass="21227">MSDLLDSDRLRPDRPGSDRPDSDRPGSDLLGSDLLGRARAERAAPGAALAQDAVEIVRAAQAMAGRFGRGGRLLAFGAPADAAHVAVEFTHPVIVGKRALPALAVDAVLLRTLGRPEDIALGIGPRLGGGTVLDGGDPEGGGRGPGGSALEVARGLGMSTVVLTGPSGGVAADHVLLARAEDPLIARELHVTTYHLLWELVHVFLEA</sequence>
<evidence type="ECO:0000313" key="3">
    <source>
        <dbReference type="Proteomes" id="UP000238312"/>
    </source>
</evidence>
<proteinExistence type="predicted"/>
<comment type="caution">
    <text evidence="2">The sequence shown here is derived from an EMBL/GenBank/DDBJ whole genome shotgun (WGS) entry which is preliminary data.</text>
</comment>
<feature type="compositionally biased region" description="Basic and acidic residues" evidence="1">
    <location>
        <begin position="1"/>
        <end position="26"/>
    </location>
</feature>
<evidence type="ECO:0000313" key="2">
    <source>
        <dbReference type="EMBL" id="PRX58164.1"/>
    </source>
</evidence>
<keyword evidence="2" id="KW-0413">Isomerase</keyword>
<gene>
    <name evidence="2" type="ORF">B0I32_124152</name>
</gene>
<dbReference type="GO" id="GO:1901135">
    <property type="term" value="P:carbohydrate derivative metabolic process"/>
    <property type="evidence" value="ECO:0007669"/>
    <property type="project" value="InterPro"/>
</dbReference>
<dbReference type="GO" id="GO:0016853">
    <property type="term" value="F:isomerase activity"/>
    <property type="evidence" value="ECO:0007669"/>
    <property type="project" value="UniProtKB-KW"/>
</dbReference>
<dbReference type="EMBL" id="PVNG01000024">
    <property type="protein sequence ID" value="PRX58164.1"/>
    <property type="molecule type" value="Genomic_DNA"/>
</dbReference>
<keyword evidence="3" id="KW-1185">Reference proteome</keyword>
<organism evidence="2 3">
    <name type="scientific">Nonomuraea fuscirosea</name>
    <dbReference type="NCBI Taxonomy" id="1291556"/>
    <lineage>
        <taxon>Bacteria</taxon>
        <taxon>Bacillati</taxon>
        <taxon>Actinomycetota</taxon>
        <taxon>Actinomycetes</taxon>
        <taxon>Streptosporangiales</taxon>
        <taxon>Streptosporangiaceae</taxon>
        <taxon>Nonomuraea</taxon>
    </lineage>
</organism>
<dbReference type="GO" id="GO:0097367">
    <property type="term" value="F:carbohydrate derivative binding"/>
    <property type="evidence" value="ECO:0007669"/>
    <property type="project" value="InterPro"/>
</dbReference>
<dbReference type="InterPro" id="IPR046348">
    <property type="entry name" value="SIS_dom_sf"/>
</dbReference>
<name>A0A2T0MKM7_9ACTN</name>
<protein>
    <submittedName>
        <fullName evidence="2">D-sedoheptulose 7-phosphate isomerase</fullName>
    </submittedName>
</protein>
<dbReference type="AlphaFoldDB" id="A0A2T0MKM7"/>
<reference evidence="2 3" key="1">
    <citation type="submission" date="2018-03" db="EMBL/GenBank/DDBJ databases">
        <title>Genomic Encyclopedia of Type Strains, Phase III (KMG-III): the genomes of soil and plant-associated and newly described type strains.</title>
        <authorList>
            <person name="Whitman W."/>
        </authorList>
    </citation>
    <scope>NUCLEOTIDE SEQUENCE [LARGE SCALE GENOMIC DNA]</scope>
    <source>
        <strain evidence="2 3">CGMCC 4.7104</strain>
    </source>
</reference>
<accession>A0A2T0MKM7</accession>
<dbReference type="SUPFAM" id="SSF53697">
    <property type="entry name" value="SIS domain"/>
    <property type="match status" value="1"/>
</dbReference>
<evidence type="ECO:0000256" key="1">
    <source>
        <dbReference type="SAM" id="MobiDB-lite"/>
    </source>
</evidence>
<feature type="region of interest" description="Disordered" evidence="1">
    <location>
        <begin position="1"/>
        <end position="30"/>
    </location>
</feature>
<dbReference type="Proteomes" id="UP000238312">
    <property type="component" value="Unassembled WGS sequence"/>
</dbReference>